<evidence type="ECO:0000256" key="3">
    <source>
        <dbReference type="ARBA" id="ARBA00022989"/>
    </source>
</evidence>
<evidence type="ECO:0000256" key="5">
    <source>
        <dbReference type="SAM" id="Phobius"/>
    </source>
</evidence>
<feature type="transmembrane region" description="Helical" evidence="5">
    <location>
        <begin position="169"/>
        <end position="188"/>
    </location>
</feature>
<feature type="transmembrane region" description="Helical" evidence="5">
    <location>
        <begin position="194"/>
        <end position="215"/>
    </location>
</feature>
<sequence length="776" mass="87918">MTREMENLQNKTDYELKEEFIDVINKENDKIPWKYVLRQVLISSGVWANFFTLGLCLGAPTVIVPQLRRNANSTDVVSDDMLSWLSSSSSYSGMLQVVILTILPSCLGRKHCFLLVSIVAMGGFVLLYISTTVTQILISTIVHGILSASHITISIMIITEYSSPQYRGIFLTTKSASFLWGVWISNIIGTFFHWKYIALVGIVTTAYILVTILVWPESPLWLASKKRFGECETAHYWLKGDSSTSRKELRDLIAFYKDDPRFSPDKRNSTKNENEIIWKKAMDSYSYKEVVEEEADHKNIQGNKINRTSLLRQIMVCSAIWSSYFSLGLCLGSPTVIIPQIRREFNSTDAISQEIASWLSSGIAYSGTIQVIIFSILPKYIGRKSCFLLASFISMIGFVVLYFSKTATHLIIFESIEGVLFACQITICIMIITEYSSPRYRGIFLTMKSASLMWGVWVSNAIGTYFHWSNIAVVGCVTTAYIIITTLNWPESPYWLATRGRLNECRVAHHWLKGNSEESQKELENLIERQTDLSRDEENDQENLKTLCTVIKRNTFYKPMLLSMLILTLYNSLGKMACTVYAIDIIQQFTGSESRAYTIMLVLDGVTIVGVYVGCAISRYARRRSFLIITSGFGIMFLYLLSLFLYLVSSGIVENNVHMSLLLLLCYTVTVSGGPMIMSTSLVSELMPLSNRNMFAFLIGTFSNFAFATFIKIAPFLFTSYGFAATFFIYASTALCCLILIFIYLPETKDKTLLEIEQLHTNKEPKSNKQGELRRE</sequence>
<comment type="subcellular location">
    <subcellularLocation>
        <location evidence="1">Membrane</location>
        <topology evidence="1">Multi-pass membrane protein</topology>
    </subcellularLocation>
</comment>
<proteinExistence type="predicted"/>
<accession>A0A194Q2H3</accession>
<evidence type="ECO:0000256" key="4">
    <source>
        <dbReference type="ARBA" id="ARBA00023136"/>
    </source>
</evidence>
<dbReference type="InterPro" id="IPR005828">
    <property type="entry name" value="MFS_sugar_transport-like"/>
</dbReference>
<dbReference type="PROSITE" id="PS50850">
    <property type="entry name" value="MFS"/>
    <property type="match status" value="1"/>
</dbReference>
<dbReference type="InterPro" id="IPR050549">
    <property type="entry name" value="MFS_Trehalose_Transporter"/>
</dbReference>
<evidence type="ECO:0000259" key="6">
    <source>
        <dbReference type="PROSITE" id="PS50850"/>
    </source>
</evidence>
<feature type="transmembrane region" description="Helical" evidence="5">
    <location>
        <begin position="386"/>
        <end position="404"/>
    </location>
</feature>
<feature type="transmembrane region" description="Helical" evidence="5">
    <location>
        <begin position="626"/>
        <end position="649"/>
    </location>
</feature>
<feature type="transmembrane region" description="Helical" evidence="5">
    <location>
        <begin position="136"/>
        <end position="157"/>
    </location>
</feature>
<feature type="transmembrane region" description="Helical" evidence="5">
    <location>
        <begin position="724"/>
        <end position="745"/>
    </location>
</feature>
<dbReference type="AlphaFoldDB" id="A0A194Q2H3"/>
<dbReference type="InterPro" id="IPR020846">
    <property type="entry name" value="MFS_dom"/>
</dbReference>
<dbReference type="Gene3D" id="1.20.1250.20">
    <property type="entry name" value="MFS general substrate transporter like domains"/>
    <property type="match status" value="2"/>
</dbReference>
<feature type="transmembrane region" description="Helical" evidence="5">
    <location>
        <begin position="561"/>
        <end position="583"/>
    </location>
</feature>
<protein>
    <submittedName>
        <fullName evidence="7">Facilitated trehalose transporter Tret1</fullName>
    </submittedName>
</protein>
<dbReference type="GO" id="GO:0016020">
    <property type="term" value="C:membrane"/>
    <property type="evidence" value="ECO:0007669"/>
    <property type="project" value="UniProtKB-SubCell"/>
</dbReference>
<feature type="transmembrane region" description="Helical" evidence="5">
    <location>
        <begin position="112"/>
        <end position="130"/>
    </location>
</feature>
<organism evidence="7 8">
    <name type="scientific">Papilio xuthus</name>
    <name type="common">Asian swallowtail butterfly</name>
    <dbReference type="NCBI Taxonomy" id="66420"/>
    <lineage>
        <taxon>Eukaryota</taxon>
        <taxon>Metazoa</taxon>
        <taxon>Ecdysozoa</taxon>
        <taxon>Arthropoda</taxon>
        <taxon>Hexapoda</taxon>
        <taxon>Insecta</taxon>
        <taxon>Pterygota</taxon>
        <taxon>Neoptera</taxon>
        <taxon>Endopterygota</taxon>
        <taxon>Lepidoptera</taxon>
        <taxon>Glossata</taxon>
        <taxon>Ditrysia</taxon>
        <taxon>Papilionoidea</taxon>
        <taxon>Papilionidae</taxon>
        <taxon>Papilioninae</taxon>
        <taxon>Papilio</taxon>
    </lineage>
</organism>
<evidence type="ECO:0000313" key="8">
    <source>
        <dbReference type="Proteomes" id="UP000053268"/>
    </source>
</evidence>
<evidence type="ECO:0000256" key="2">
    <source>
        <dbReference type="ARBA" id="ARBA00022692"/>
    </source>
</evidence>
<dbReference type="STRING" id="66420.A0A194Q2H3"/>
<feature type="transmembrane region" description="Helical" evidence="5">
    <location>
        <begin position="410"/>
        <end position="432"/>
    </location>
</feature>
<dbReference type="Proteomes" id="UP000053268">
    <property type="component" value="Unassembled WGS sequence"/>
</dbReference>
<feature type="transmembrane region" description="Helical" evidence="5">
    <location>
        <begin position="358"/>
        <end position="377"/>
    </location>
</feature>
<keyword evidence="2 5" id="KW-0812">Transmembrane</keyword>
<dbReference type="PANTHER" id="PTHR48021">
    <property type="match status" value="1"/>
</dbReference>
<feature type="transmembrane region" description="Helical" evidence="5">
    <location>
        <begin position="695"/>
        <end position="718"/>
    </location>
</feature>
<feature type="transmembrane region" description="Helical" evidence="5">
    <location>
        <begin position="84"/>
        <end position="103"/>
    </location>
</feature>
<keyword evidence="4 5" id="KW-0472">Membrane</keyword>
<keyword evidence="8" id="KW-1185">Reference proteome</keyword>
<keyword evidence="3 5" id="KW-1133">Transmembrane helix</keyword>
<feature type="domain" description="Major facilitator superfamily (MFS) profile" evidence="6">
    <location>
        <begin position="316"/>
        <end position="749"/>
    </location>
</feature>
<feature type="transmembrane region" description="Helical" evidence="5">
    <location>
        <begin position="661"/>
        <end position="683"/>
    </location>
</feature>
<dbReference type="EMBL" id="KQ459589">
    <property type="protein sequence ID" value="KPI97605.1"/>
    <property type="molecule type" value="Genomic_DNA"/>
</dbReference>
<reference evidence="7 8" key="1">
    <citation type="journal article" date="2015" name="Nat. Commun.">
        <title>Outbred genome sequencing and CRISPR/Cas9 gene editing in butterflies.</title>
        <authorList>
            <person name="Li X."/>
            <person name="Fan D."/>
            <person name="Zhang W."/>
            <person name="Liu G."/>
            <person name="Zhang L."/>
            <person name="Zhao L."/>
            <person name="Fang X."/>
            <person name="Chen L."/>
            <person name="Dong Y."/>
            <person name="Chen Y."/>
            <person name="Ding Y."/>
            <person name="Zhao R."/>
            <person name="Feng M."/>
            <person name="Zhu Y."/>
            <person name="Feng Y."/>
            <person name="Jiang X."/>
            <person name="Zhu D."/>
            <person name="Xiang H."/>
            <person name="Feng X."/>
            <person name="Li S."/>
            <person name="Wang J."/>
            <person name="Zhang G."/>
            <person name="Kronforst M.R."/>
            <person name="Wang W."/>
        </authorList>
    </citation>
    <scope>NUCLEOTIDE SEQUENCE [LARGE SCALE GENOMIC DNA]</scope>
    <source>
        <strain evidence="7">Ya'a_city_454_Px</strain>
        <tissue evidence="7">Whole body</tissue>
    </source>
</reference>
<evidence type="ECO:0000313" key="7">
    <source>
        <dbReference type="EMBL" id="KPI97605.1"/>
    </source>
</evidence>
<gene>
    <name evidence="7" type="ORF">RR46_07352</name>
</gene>
<dbReference type="Pfam" id="PF00083">
    <property type="entry name" value="Sugar_tr"/>
    <property type="match status" value="2"/>
</dbReference>
<feature type="transmembrane region" description="Helical" evidence="5">
    <location>
        <begin position="40"/>
        <end position="64"/>
    </location>
</feature>
<dbReference type="GO" id="GO:0022857">
    <property type="term" value="F:transmembrane transporter activity"/>
    <property type="evidence" value="ECO:0007669"/>
    <property type="project" value="InterPro"/>
</dbReference>
<evidence type="ECO:0000256" key="1">
    <source>
        <dbReference type="ARBA" id="ARBA00004141"/>
    </source>
</evidence>
<dbReference type="InterPro" id="IPR036259">
    <property type="entry name" value="MFS_trans_sf"/>
</dbReference>
<dbReference type="SUPFAM" id="SSF103473">
    <property type="entry name" value="MFS general substrate transporter"/>
    <property type="match status" value="2"/>
</dbReference>
<dbReference type="PANTHER" id="PTHR48021:SF68">
    <property type="entry name" value="MAJOR FACILITATOR SUPERFAMILY (MFS) PROFILE DOMAIN-CONTAINING PROTEIN"/>
    <property type="match status" value="1"/>
</dbReference>
<feature type="transmembrane region" description="Helical" evidence="5">
    <location>
        <begin position="595"/>
        <end position="614"/>
    </location>
</feature>
<name>A0A194Q2H3_PAPXU</name>